<evidence type="ECO:0000313" key="4">
    <source>
        <dbReference type="EMBL" id="GLC31082.1"/>
    </source>
</evidence>
<keyword evidence="1" id="KW-0732">Signal</keyword>
<dbReference type="Proteomes" id="UP001208567">
    <property type="component" value="Unassembled WGS sequence"/>
</dbReference>
<dbReference type="Pfam" id="PF06725">
    <property type="entry name" value="3D"/>
    <property type="match status" value="1"/>
</dbReference>
<dbReference type="Pfam" id="PF03990">
    <property type="entry name" value="DUF348"/>
    <property type="match status" value="2"/>
</dbReference>
<protein>
    <recommendedName>
        <fullName evidence="3">G5 domain-containing protein</fullName>
    </recommendedName>
</protein>
<dbReference type="SUPFAM" id="SSF50685">
    <property type="entry name" value="Barwin-like endoglucanases"/>
    <property type="match status" value="1"/>
</dbReference>
<feature type="domain" description="G5" evidence="3">
    <location>
        <begin position="150"/>
        <end position="230"/>
    </location>
</feature>
<dbReference type="SMART" id="SM01208">
    <property type="entry name" value="G5"/>
    <property type="match status" value="1"/>
</dbReference>
<keyword evidence="5" id="KW-1185">Reference proteome</keyword>
<gene>
    <name evidence="4" type="ORF">bsdE14_24920</name>
</gene>
<dbReference type="InterPro" id="IPR010611">
    <property type="entry name" value="3D_dom"/>
</dbReference>
<dbReference type="InterPro" id="IPR011098">
    <property type="entry name" value="G5_dom"/>
</dbReference>
<dbReference type="Pfam" id="PF07501">
    <property type="entry name" value="G5"/>
    <property type="match status" value="1"/>
</dbReference>
<dbReference type="InterPro" id="IPR007137">
    <property type="entry name" value="DUF348"/>
</dbReference>
<dbReference type="Gene3D" id="2.40.40.10">
    <property type="entry name" value="RlpA-like domain"/>
    <property type="match status" value="1"/>
</dbReference>
<evidence type="ECO:0000256" key="2">
    <source>
        <dbReference type="SAM" id="Phobius"/>
    </source>
</evidence>
<dbReference type="PANTHER" id="PTHR39160:SF4">
    <property type="entry name" value="RESUSCITATION-PROMOTING FACTOR RPFB"/>
    <property type="match status" value="1"/>
</dbReference>
<dbReference type="InterPro" id="IPR036908">
    <property type="entry name" value="RlpA-like_sf"/>
</dbReference>
<sequence length="340" mass="37190">MAIINFKAFLEKKRNKTILASLALVTLITILSTLVWVKLKTITVVIDGKPIKVITFSNTVEKALKDKDIAVGQKDKVSPSLNAKIVNKDTVNIKRAVSIKVVVEGKETDVLTAEDTVEAMLKAEGITYNPQDKVTPELNTKLDVNMNVEVVKVETKTFKDSVPVEFKTVMKTDRGLSNTVKKTVQDGENGEKQIVTDVTYENGKEVARKTVSEKVTKNPTDKIVVLGTYPDKPISRGGDPLPYSKSFRARATAYSAIRGIGRTYTASGRLAVRNPDGYSTIAVDPSVIPLGTKVFVEGYGFAIAADTGTNIIGKTIDVFFDTYGESTNWAVKYVNVYVLN</sequence>
<dbReference type="PROSITE" id="PS51109">
    <property type="entry name" value="G5"/>
    <property type="match status" value="1"/>
</dbReference>
<dbReference type="RefSeq" id="WP_264850361.1">
    <property type="nucleotide sequence ID" value="NZ_BRXR01000001.1"/>
</dbReference>
<accession>A0ABQ5N7B5</accession>
<proteinExistence type="predicted"/>
<reference evidence="4 5" key="1">
    <citation type="journal article" date="2024" name="Int. J. Syst. Evol. Microbiol.">
        <title>Clostridium omnivorum sp. nov., isolated from anoxic soil under the treatment of reductive soil disinfestation.</title>
        <authorList>
            <person name="Ueki A."/>
            <person name="Tonouchi A."/>
            <person name="Kaku N."/>
            <person name="Honma S."/>
            <person name="Ueki K."/>
        </authorList>
    </citation>
    <scope>NUCLEOTIDE SEQUENCE [LARGE SCALE GENOMIC DNA]</scope>
    <source>
        <strain evidence="4 5">E14</strain>
    </source>
</reference>
<name>A0ABQ5N7B5_9CLOT</name>
<dbReference type="InterPro" id="IPR051933">
    <property type="entry name" value="Resuscitation_pf_RpfB"/>
</dbReference>
<organism evidence="4 5">
    <name type="scientific">Clostridium omnivorum</name>
    <dbReference type="NCBI Taxonomy" id="1604902"/>
    <lineage>
        <taxon>Bacteria</taxon>
        <taxon>Bacillati</taxon>
        <taxon>Bacillota</taxon>
        <taxon>Clostridia</taxon>
        <taxon>Eubacteriales</taxon>
        <taxon>Clostridiaceae</taxon>
        <taxon>Clostridium</taxon>
    </lineage>
</organism>
<feature type="transmembrane region" description="Helical" evidence="2">
    <location>
        <begin position="17"/>
        <end position="37"/>
    </location>
</feature>
<keyword evidence="2" id="KW-1133">Transmembrane helix</keyword>
<comment type="caution">
    <text evidence="4">The sequence shown here is derived from an EMBL/GenBank/DDBJ whole genome shotgun (WGS) entry which is preliminary data.</text>
</comment>
<evidence type="ECO:0000313" key="5">
    <source>
        <dbReference type="Proteomes" id="UP001208567"/>
    </source>
</evidence>
<dbReference type="EMBL" id="BRXR01000001">
    <property type="protein sequence ID" value="GLC31082.1"/>
    <property type="molecule type" value="Genomic_DNA"/>
</dbReference>
<keyword evidence="2" id="KW-0812">Transmembrane</keyword>
<dbReference type="CDD" id="cd22786">
    <property type="entry name" value="DPBB_YuiC-like"/>
    <property type="match status" value="1"/>
</dbReference>
<dbReference type="PANTHER" id="PTHR39160">
    <property type="entry name" value="CELL WALL-BINDING PROTEIN YOCH"/>
    <property type="match status" value="1"/>
</dbReference>
<dbReference type="Gene3D" id="2.20.230.10">
    <property type="entry name" value="Resuscitation-promoting factor rpfb"/>
    <property type="match status" value="1"/>
</dbReference>
<evidence type="ECO:0000259" key="3">
    <source>
        <dbReference type="PROSITE" id="PS51109"/>
    </source>
</evidence>
<keyword evidence="2" id="KW-0472">Membrane</keyword>
<evidence type="ECO:0000256" key="1">
    <source>
        <dbReference type="ARBA" id="ARBA00022729"/>
    </source>
</evidence>